<evidence type="ECO:0000256" key="1">
    <source>
        <dbReference type="SAM" id="MobiDB-lite"/>
    </source>
</evidence>
<keyword evidence="4" id="KW-1185">Reference proteome</keyword>
<dbReference type="EMBL" id="PDCK01000043">
    <property type="protein sequence ID" value="PRQ31332.1"/>
    <property type="molecule type" value="Genomic_DNA"/>
</dbReference>
<dbReference type="AlphaFoldDB" id="A0A2P6QAX6"/>
<dbReference type="InterPro" id="IPR032001">
    <property type="entry name" value="SAWADEE_dom"/>
</dbReference>
<feature type="domain" description="SAWADEE" evidence="2">
    <location>
        <begin position="2"/>
        <end position="145"/>
    </location>
</feature>
<dbReference type="PANTHER" id="PTHR36384">
    <property type="entry name" value="SAWADEE PROTEIN"/>
    <property type="match status" value="1"/>
</dbReference>
<comment type="caution">
    <text evidence="3">The sequence shown here is derived from an EMBL/GenBank/DDBJ whole genome shotgun (WGS) entry which is preliminary data.</text>
</comment>
<proteinExistence type="predicted"/>
<accession>A0A2P6QAX6</accession>
<dbReference type="STRING" id="74649.A0A2P6QAX6"/>
<evidence type="ECO:0000313" key="4">
    <source>
        <dbReference type="Proteomes" id="UP000238479"/>
    </source>
</evidence>
<dbReference type="Gramene" id="PRQ31332">
    <property type="protein sequence ID" value="PRQ31332"/>
    <property type="gene ID" value="RchiOBHm_Chr5g0034301"/>
</dbReference>
<reference evidence="3 4" key="1">
    <citation type="journal article" date="2018" name="Nat. Genet.">
        <title>The Rosa genome provides new insights in the design of modern roses.</title>
        <authorList>
            <person name="Bendahmane M."/>
        </authorList>
    </citation>
    <scope>NUCLEOTIDE SEQUENCE [LARGE SCALE GENOMIC DNA]</scope>
    <source>
        <strain evidence="4">cv. Old Blush</strain>
    </source>
</reference>
<dbReference type="Gene3D" id="2.30.30.140">
    <property type="match status" value="1"/>
</dbReference>
<evidence type="ECO:0000313" key="3">
    <source>
        <dbReference type="EMBL" id="PRQ31332.1"/>
    </source>
</evidence>
<feature type="region of interest" description="Disordered" evidence="1">
    <location>
        <begin position="178"/>
        <end position="226"/>
    </location>
</feature>
<name>A0A2P6QAX6_ROSCH</name>
<sequence length="405" mass="45238">MALEFRSHKDDAWYDARLFTEDTGAGLRLRITFANFSDAHDEFVGANDLAALPDLDALRSRVRRLSLQLQDSECSSVDRGLLVCAARSVHPDDRRFFDAFVDGVVHEEHRVGEGGQEECTCSFILEWIHGPQVGTLSVVALENICRVRLPAVDEEIDPALTSFVNAVKEKMIENTFSNSIENSGGGDCDNESSSRLRKRHKGSSSQLNKDTSHVRRSLTPSSSSKEIMDNISARDGHDMDVGGLPHMILVENLEKGISSFTIMEFIYQQLSISCKAFVSLSKQSEVYTRGTIMLNSKKNLDKLSEFLGSPDRIIISSTGRPWVLTEKIPMDGTIRASIEPFKRTSQATLECKTPSSNEVKVIMSGSPEYTKAKQLKDLFEEFTNHQCGLHQRLLQEEGKIMRLAM</sequence>
<protein>
    <submittedName>
        <fullName evidence="3">Putative SAWADEE domain-containing protein</fullName>
    </submittedName>
</protein>
<dbReference type="PANTHER" id="PTHR36384:SF1">
    <property type="entry name" value="SAWADEE PROTEIN"/>
    <property type="match status" value="1"/>
</dbReference>
<evidence type="ECO:0000259" key="2">
    <source>
        <dbReference type="Pfam" id="PF16719"/>
    </source>
</evidence>
<organism evidence="3 4">
    <name type="scientific">Rosa chinensis</name>
    <name type="common">China rose</name>
    <dbReference type="NCBI Taxonomy" id="74649"/>
    <lineage>
        <taxon>Eukaryota</taxon>
        <taxon>Viridiplantae</taxon>
        <taxon>Streptophyta</taxon>
        <taxon>Embryophyta</taxon>
        <taxon>Tracheophyta</taxon>
        <taxon>Spermatophyta</taxon>
        <taxon>Magnoliopsida</taxon>
        <taxon>eudicotyledons</taxon>
        <taxon>Gunneridae</taxon>
        <taxon>Pentapetalae</taxon>
        <taxon>rosids</taxon>
        <taxon>fabids</taxon>
        <taxon>Rosales</taxon>
        <taxon>Rosaceae</taxon>
        <taxon>Rosoideae</taxon>
        <taxon>Rosoideae incertae sedis</taxon>
        <taxon>Rosa</taxon>
    </lineage>
</organism>
<dbReference type="OrthoDB" id="1866990at2759"/>
<dbReference type="OMA" id="CHDESME"/>
<dbReference type="GO" id="GO:0003682">
    <property type="term" value="F:chromatin binding"/>
    <property type="evidence" value="ECO:0007669"/>
    <property type="project" value="InterPro"/>
</dbReference>
<gene>
    <name evidence="3" type="ORF">RchiOBHm_Chr5g0034301</name>
</gene>
<dbReference type="Proteomes" id="UP000238479">
    <property type="component" value="Chromosome 5"/>
</dbReference>
<dbReference type="Pfam" id="PF16719">
    <property type="entry name" value="SAWADEE"/>
    <property type="match status" value="1"/>
</dbReference>